<feature type="compositionally biased region" description="Acidic residues" evidence="1">
    <location>
        <begin position="114"/>
        <end position="123"/>
    </location>
</feature>
<feature type="compositionally biased region" description="Low complexity" evidence="1">
    <location>
        <begin position="21"/>
        <end position="30"/>
    </location>
</feature>
<sequence>MAKTRPVKRTREERKRQSMVSSSSSSSSSSLPALGSSQLPQKTKKASSVINISDDSDDEPAPKANPASKPTAKARKMSPAVSIVEISSDSDQERRRPKVQPKIKDRPKSPIEIIDVDALDEGEANPPLPPHTESDSSSNRGGIPDDPIILDEPLFLDDPNEPLFEPLIPKTPSSLPDELDISRNVQNVDDEMVPQLDSARSASGVLSKMSPTPAPSISPPFPPPLPKKRPSQQSTTLPRIPRAQTPQKSISIAVKGSPTTPSLPRKHHPRTPDQTVLSVKASPGSHRKGVCVFTHNSLCV</sequence>
<reference evidence="2" key="1">
    <citation type="submission" date="2023-06" db="EMBL/GenBank/DDBJ databases">
        <authorList>
            <consortium name="Lawrence Berkeley National Laboratory"/>
            <person name="Ahrendt S."/>
            <person name="Sahu N."/>
            <person name="Indic B."/>
            <person name="Wong-Bajracharya J."/>
            <person name="Merenyi Z."/>
            <person name="Ke H.-M."/>
            <person name="Monk M."/>
            <person name="Kocsube S."/>
            <person name="Drula E."/>
            <person name="Lipzen A."/>
            <person name="Balint B."/>
            <person name="Henrissat B."/>
            <person name="Andreopoulos B."/>
            <person name="Martin F.M."/>
            <person name="Harder C.B."/>
            <person name="Rigling D."/>
            <person name="Ford K.L."/>
            <person name="Foster G.D."/>
            <person name="Pangilinan J."/>
            <person name="Papanicolaou A."/>
            <person name="Barry K."/>
            <person name="LaButti K."/>
            <person name="Viragh M."/>
            <person name="Koriabine M."/>
            <person name="Yan M."/>
            <person name="Riley R."/>
            <person name="Champramary S."/>
            <person name="Plett K.L."/>
            <person name="Tsai I.J."/>
            <person name="Slot J."/>
            <person name="Sipos G."/>
            <person name="Plett J."/>
            <person name="Nagy L.G."/>
            <person name="Grigoriev I.V."/>
        </authorList>
    </citation>
    <scope>NUCLEOTIDE SEQUENCE</scope>
    <source>
        <strain evidence="2">HWK02</strain>
    </source>
</reference>
<feature type="compositionally biased region" description="Pro residues" evidence="1">
    <location>
        <begin position="212"/>
        <end position="225"/>
    </location>
</feature>
<evidence type="ECO:0000313" key="2">
    <source>
        <dbReference type="EMBL" id="KAK0495563.1"/>
    </source>
</evidence>
<gene>
    <name evidence="2" type="ORF">EDD18DRAFT_246538</name>
</gene>
<proteinExistence type="predicted"/>
<dbReference type="AlphaFoldDB" id="A0AA39Q619"/>
<dbReference type="Proteomes" id="UP001175228">
    <property type="component" value="Unassembled WGS sequence"/>
</dbReference>
<feature type="region of interest" description="Disordered" evidence="1">
    <location>
        <begin position="1"/>
        <end position="285"/>
    </location>
</feature>
<dbReference type="EMBL" id="JAUEPU010000017">
    <property type="protein sequence ID" value="KAK0495563.1"/>
    <property type="molecule type" value="Genomic_DNA"/>
</dbReference>
<evidence type="ECO:0000256" key="1">
    <source>
        <dbReference type="SAM" id="MobiDB-lite"/>
    </source>
</evidence>
<evidence type="ECO:0000313" key="3">
    <source>
        <dbReference type="Proteomes" id="UP001175228"/>
    </source>
</evidence>
<keyword evidence="3" id="KW-1185">Reference proteome</keyword>
<name>A0AA39Q619_9AGAR</name>
<comment type="caution">
    <text evidence="2">The sequence shown here is derived from an EMBL/GenBank/DDBJ whole genome shotgun (WGS) entry which is preliminary data.</text>
</comment>
<organism evidence="2 3">
    <name type="scientific">Armillaria luteobubalina</name>
    <dbReference type="NCBI Taxonomy" id="153913"/>
    <lineage>
        <taxon>Eukaryota</taxon>
        <taxon>Fungi</taxon>
        <taxon>Dikarya</taxon>
        <taxon>Basidiomycota</taxon>
        <taxon>Agaricomycotina</taxon>
        <taxon>Agaricomycetes</taxon>
        <taxon>Agaricomycetidae</taxon>
        <taxon>Agaricales</taxon>
        <taxon>Marasmiineae</taxon>
        <taxon>Physalacriaceae</taxon>
        <taxon>Armillaria</taxon>
    </lineage>
</organism>
<accession>A0AA39Q619</accession>
<protein>
    <submittedName>
        <fullName evidence="2">Uncharacterized protein</fullName>
    </submittedName>
</protein>